<gene>
    <name evidence="2" type="ORF">A4H34_04675</name>
</gene>
<keyword evidence="1" id="KW-0812">Transmembrane</keyword>
<dbReference type="AlphaFoldDB" id="A0A179B5C1"/>
<comment type="caution">
    <text evidence="2">The sequence shown here is derived from an EMBL/GenBank/DDBJ whole genome shotgun (WGS) entry which is preliminary data.</text>
</comment>
<dbReference type="Pfam" id="PF05661">
    <property type="entry name" value="DUF808"/>
    <property type="match status" value="1"/>
</dbReference>
<dbReference type="EMBL" id="LVZK01000001">
    <property type="protein sequence ID" value="OAP86443.1"/>
    <property type="molecule type" value="Genomic_DNA"/>
</dbReference>
<dbReference type="Proteomes" id="UP000078368">
    <property type="component" value="Unassembled WGS sequence"/>
</dbReference>
<keyword evidence="1" id="KW-1133">Transmembrane helix</keyword>
<dbReference type="PANTHER" id="PTHR30503:SF3">
    <property type="entry name" value="INNER MEMBRANE PROTEIN YEDI"/>
    <property type="match status" value="1"/>
</dbReference>
<proteinExistence type="predicted"/>
<accession>A0A179B5C1</accession>
<organism evidence="2 3">
    <name type="scientific">Peptidiphaga gingivicola</name>
    <dbReference type="NCBI Taxonomy" id="2741497"/>
    <lineage>
        <taxon>Bacteria</taxon>
        <taxon>Bacillati</taxon>
        <taxon>Actinomycetota</taxon>
        <taxon>Actinomycetes</taxon>
        <taxon>Actinomycetales</taxon>
        <taxon>Actinomycetaceae</taxon>
        <taxon>Peptidiphaga</taxon>
    </lineage>
</organism>
<dbReference type="RefSeq" id="WP_064231249.1">
    <property type="nucleotide sequence ID" value="NZ_LVZK01000001.1"/>
</dbReference>
<dbReference type="InterPro" id="IPR008526">
    <property type="entry name" value="YedI"/>
</dbReference>
<dbReference type="STRING" id="1823756.A4H34_04675"/>
<protein>
    <submittedName>
        <fullName evidence="2">ABC transporter</fullName>
    </submittedName>
</protein>
<dbReference type="GO" id="GO:0005886">
    <property type="term" value="C:plasma membrane"/>
    <property type="evidence" value="ECO:0007669"/>
    <property type="project" value="TreeGrafter"/>
</dbReference>
<dbReference type="OrthoDB" id="9814178at2"/>
<feature type="transmembrane region" description="Helical" evidence="1">
    <location>
        <begin position="221"/>
        <end position="242"/>
    </location>
</feature>
<keyword evidence="1" id="KW-0472">Membrane</keyword>
<evidence type="ECO:0000256" key="1">
    <source>
        <dbReference type="SAM" id="Phobius"/>
    </source>
</evidence>
<evidence type="ECO:0000313" key="2">
    <source>
        <dbReference type="EMBL" id="OAP86443.1"/>
    </source>
</evidence>
<feature type="transmembrane region" description="Helical" evidence="1">
    <location>
        <begin position="268"/>
        <end position="292"/>
    </location>
</feature>
<dbReference type="PANTHER" id="PTHR30503">
    <property type="entry name" value="INNER MEMBRANE PROTEIN YEDI"/>
    <property type="match status" value="1"/>
</dbReference>
<sequence length="305" mass="31357">MATGLAALLDDIAALVKLTASSLDDVAAGVAKAGSKAIAVVVDDTAVTPQYVEGIDPKREIPIIGRIAKGSLVNKGIILVGALLLSAFAPWALTPLLMAGGSYLCFEGAHKIWGKLTGHGEAQAAVTEGGQAEDAIVKNAVRTDFILSTEIMVIALAEVTEQNIAYRAAILAVVAVLITALVYGIVACLVKIDDLGLHMASKESSATRKMGRGLVKAMPKALSAITVVGVAAMLWVGGHLLVSGSDKLGWSAPHDVVHSLSSAVPRGFLSWIVETSCSLAVGFVFGSLIVAFQAAVGRVRGGSDH</sequence>
<keyword evidence="3" id="KW-1185">Reference proteome</keyword>
<feature type="transmembrane region" description="Helical" evidence="1">
    <location>
        <begin position="76"/>
        <end position="93"/>
    </location>
</feature>
<name>A0A179B5C1_9ACTO</name>
<feature type="transmembrane region" description="Helical" evidence="1">
    <location>
        <begin position="164"/>
        <end position="190"/>
    </location>
</feature>
<evidence type="ECO:0000313" key="3">
    <source>
        <dbReference type="Proteomes" id="UP000078368"/>
    </source>
</evidence>
<dbReference type="PIRSF" id="PIRSF016660">
    <property type="entry name" value="YedI"/>
    <property type="match status" value="1"/>
</dbReference>
<reference evidence="2 3" key="1">
    <citation type="submission" date="2016-04" db="EMBL/GenBank/DDBJ databases">
        <title>Peptidophaga gingivicola gen. nov., sp. nov., isolated from human subgingival plaque.</title>
        <authorList>
            <person name="Beall C.J."/>
            <person name="Mokrzan E.M."/>
            <person name="Griffen A.L."/>
            <person name="Leys E.J."/>
        </authorList>
    </citation>
    <scope>NUCLEOTIDE SEQUENCE [LARGE SCALE GENOMIC DNA]</scope>
    <source>
        <strain evidence="2 3">BA112</strain>
    </source>
</reference>